<name>A0A7X6M5T7_9NOCA</name>
<gene>
    <name evidence="1" type="ORF">HGA07_30455</name>
</gene>
<protein>
    <submittedName>
        <fullName evidence="1">Uncharacterized protein</fullName>
    </submittedName>
</protein>
<reference evidence="1 2" key="1">
    <citation type="submission" date="2020-04" db="EMBL/GenBank/DDBJ databases">
        <title>MicrobeNet Type strains.</title>
        <authorList>
            <person name="Nicholson A.C."/>
        </authorList>
    </citation>
    <scope>NUCLEOTIDE SEQUENCE [LARGE SCALE GENOMIC DNA]</scope>
    <source>
        <strain evidence="1 2">DSM 44445</strain>
    </source>
</reference>
<dbReference type="AlphaFoldDB" id="A0A7X6M5T7"/>
<organism evidence="1 2">
    <name type="scientific">Nocardia veterana</name>
    <dbReference type="NCBI Taxonomy" id="132249"/>
    <lineage>
        <taxon>Bacteria</taxon>
        <taxon>Bacillati</taxon>
        <taxon>Actinomycetota</taxon>
        <taxon>Actinomycetes</taxon>
        <taxon>Mycobacteriales</taxon>
        <taxon>Nocardiaceae</taxon>
        <taxon>Nocardia</taxon>
    </lineage>
</organism>
<sequence length="74" mass="8011">MQALTEAGERVWVVTRPRNDVSGLVPRPTQVVPAWDYHAAARQVAEDADPLLVAAAKADPTDRTAGFRAYGACY</sequence>
<evidence type="ECO:0000313" key="1">
    <source>
        <dbReference type="EMBL" id="NKY89890.1"/>
    </source>
</evidence>
<comment type="caution">
    <text evidence="1">The sequence shown here is derived from an EMBL/GenBank/DDBJ whole genome shotgun (WGS) entry which is preliminary data.</text>
</comment>
<dbReference type="Proteomes" id="UP000523447">
    <property type="component" value="Unassembled WGS sequence"/>
</dbReference>
<dbReference type="EMBL" id="JAAXPE010000075">
    <property type="protein sequence ID" value="NKY89890.1"/>
    <property type="molecule type" value="Genomic_DNA"/>
</dbReference>
<evidence type="ECO:0000313" key="2">
    <source>
        <dbReference type="Proteomes" id="UP000523447"/>
    </source>
</evidence>
<proteinExistence type="predicted"/>
<keyword evidence="2" id="KW-1185">Reference proteome</keyword>
<accession>A0A7X6M5T7</accession>